<evidence type="ECO:0000256" key="1">
    <source>
        <dbReference type="SAM" id="MobiDB-lite"/>
    </source>
</evidence>
<evidence type="ECO:0000313" key="3">
    <source>
        <dbReference type="Proteomes" id="UP000494249"/>
    </source>
</evidence>
<name>A0A6J5BN23_9BURK</name>
<dbReference type="EMBL" id="CADIKB010000022">
    <property type="protein sequence ID" value="CAB3712000.1"/>
    <property type="molecule type" value="Genomic_DNA"/>
</dbReference>
<reference evidence="2 3" key="1">
    <citation type="submission" date="2020-04" db="EMBL/GenBank/DDBJ databases">
        <authorList>
            <person name="De Canck E."/>
        </authorList>
    </citation>
    <scope>NUCLEOTIDE SEQUENCE [LARGE SCALE GENOMIC DNA]</scope>
    <source>
        <strain evidence="2 3">LMG 22037</strain>
    </source>
</reference>
<feature type="region of interest" description="Disordered" evidence="1">
    <location>
        <begin position="15"/>
        <end position="80"/>
    </location>
</feature>
<gene>
    <name evidence="2" type="ORF">LMG22037_04118</name>
</gene>
<protein>
    <submittedName>
        <fullName evidence="2">Uncharacterized protein</fullName>
    </submittedName>
</protein>
<organism evidence="2 3">
    <name type="scientific">Paraburkholderia phenoliruptrix</name>
    <dbReference type="NCBI Taxonomy" id="252970"/>
    <lineage>
        <taxon>Bacteria</taxon>
        <taxon>Pseudomonadati</taxon>
        <taxon>Pseudomonadota</taxon>
        <taxon>Betaproteobacteria</taxon>
        <taxon>Burkholderiales</taxon>
        <taxon>Burkholderiaceae</taxon>
        <taxon>Paraburkholderia</taxon>
    </lineage>
</organism>
<accession>A0A6J5BN23</accession>
<dbReference type="Proteomes" id="UP000494249">
    <property type="component" value="Unassembled WGS sequence"/>
</dbReference>
<evidence type="ECO:0000313" key="2">
    <source>
        <dbReference type="EMBL" id="CAB3712000.1"/>
    </source>
</evidence>
<sequence>MLQYGSGARAEYREQWMGAEELQHETQRHAPASTKTRNATHGPDRQADAATVGCPHTRQRTQPMENDPIAAFAAHTGKTA</sequence>
<proteinExistence type="predicted"/>
<dbReference type="AlphaFoldDB" id="A0A6J5BN23"/>